<protein>
    <recommendedName>
        <fullName evidence="8">Rhodopsin domain-containing protein</fullName>
    </recommendedName>
</protein>
<dbReference type="Gene3D" id="3.60.15.10">
    <property type="entry name" value="Ribonuclease Z/Hydroxyacylglutathione hydrolase-like"/>
    <property type="match status" value="1"/>
</dbReference>
<keyword evidence="10" id="KW-1185">Reference proteome</keyword>
<evidence type="ECO:0000256" key="2">
    <source>
        <dbReference type="ARBA" id="ARBA00022692"/>
    </source>
</evidence>
<feature type="transmembrane region" description="Helical" evidence="7">
    <location>
        <begin position="262"/>
        <end position="281"/>
    </location>
</feature>
<dbReference type="EMBL" id="JAHCVI010000005">
    <property type="protein sequence ID" value="KAG7284833.1"/>
    <property type="molecule type" value="Genomic_DNA"/>
</dbReference>
<dbReference type="AlphaFoldDB" id="A0AAD4EP24"/>
<evidence type="ECO:0000256" key="5">
    <source>
        <dbReference type="ARBA" id="ARBA00038359"/>
    </source>
</evidence>
<comment type="subcellular location">
    <subcellularLocation>
        <location evidence="1">Membrane</location>
        <topology evidence="1">Multi-pass membrane protein</topology>
    </subcellularLocation>
</comment>
<dbReference type="InterPro" id="IPR049326">
    <property type="entry name" value="Rhodopsin_dom_fungi"/>
</dbReference>
<feature type="compositionally biased region" description="Pro residues" evidence="6">
    <location>
        <begin position="493"/>
        <end position="512"/>
    </location>
</feature>
<evidence type="ECO:0000256" key="4">
    <source>
        <dbReference type="ARBA" id="ARBA00023136"/>
    </source>
</evidence>
<keyword evidence="3 7" id="KW-1133">Transmembrane helix</keyword>
<reference evidence="9" key="1">
    <citation type="submission" date="2023-02" db="EMBL/GenBank/DDBJ databases">
        <authorList>
            <person name="Palmer J.M."/>
        </authorList>
    </citation>
    <scope>NUCLEOTIDE SEQUENCE</scope>
    <source>
        <strain evidence="9">FW57</strain>
    </source>
</reference>
<organism evidence="9 10">
    <name type="scientific">Staphylotrichum longicolle</name>
    <dbReference type="NCBI Taxonomy" id="669026"/>
    <lineage>
        <taxon>Eukaryota</taxon>
        <taxon>Fungi</taxon>
        <taxon>Dikarya</taxon>
        <taxon>Ascomycota</taxon>
        <taxon>Pezizomycotina</taxon>
        <taxon>Sordariomycetes</taxon>
        <taxon>Sordariomycetidae</taxon>
        <taxon>Sordariales</taxon>
        <taxon>Chaetomiaceae</taxon>
        <taxon>Staphylotrichum</taxon>
    </lineage>
</organism>
<dbReference type="PANTHER" id="PTHR33048">
    <property type="entry name" value="PTH11-LIKE INTEGRAL MEMBRANE PROTEIN (AFU_ORTHOLOGUE AFUA_5G11245)"/>
    <property type="match status" value="1"/>
</dbReference>
<dbReference type="SUPFAM" id="SSF56281">
    <property type="entry name" value="Metallo-hydrolase/oxidoreductase"/>
    <property type="match status" value="1"/>
</dbReference>
<evidence type="ECO:0000256" key="3">
    <source>
        <dbReference type="ARBA" id="ARBA00022989"/>
    </source>
</evidence>
<evidence type="ECO:0000256" key="7">
    <source>
        <dbReference type="SAM" id="Phobius"/>
    </source>
</evidence>
<evidence type="ECO:0000259" key="8">
    <source>
        <dbReference type="Pfam" id="PF20684"/>
    </source>
</evidence>
<dbReference type="InterPro" id="IPR052337">
    <property type="entry name" value="SAT4-like"/>
</dbReference>
<gene>
    <name evidence="9" type="ORF">NEMBOFW57_009448</name>
</gene>
<comment type="caution">
    <text evidence="9">The sequence shown here is derived from an EMBL/GenBank/DDBJ whole genome shotgun (WGS) entry which is preliminary data.</text>
</comment>
<feature type="region of interest" description="Disordered" evidence="6">
    <location>
        <begin position="487"/>
        <end position="512"/>
    </location>
</feature>
<dbReference type="Pfam" id="PF20684">
    <property type="entry name" value="Fung_rhodopsin"/>
    <property type="match status" value="1"/>
</dbReference>
<feature type="transmembrane region" description="Helical" evidence="7">
    <location>
        <begin position="142"/>
        <end position="163"/>
    </location>
</feature>
<evidence type="ECO:0000313" key="9">
    <source>
        <dbReference type="EMBL" id="KAG7284833.1"/>
    </source>
</evidence>
<dbReference type="InterPro" id="IPR036866">
    <property type="entry name" value="RibonucZ/Hydroxyglut_hydro"/>
</dbReference>
<feature type="transmembrane region" description="Helical" evidence="7">
    <location>
        <begin position="108"/>
        <end position="130"/>
    </location>
</feature>
<dbReference type="GO" id="GO:0016020">
    <property type="term" value="C:membrane"/>
    <property type="evidence" value="ECO:0007669"/>
    <property type="project" value="UniProtKB-SubCell"/>
</dbReference>
<feature type="transmembrane region" description="Helical" evidence="7">
    <location>
        <begin position="60"/>
        <end position="88"/>
    </location>
</feature>
<keyword evidence="4 7" id="KW-0472">Membrane</keyword>
<proteinExistence type="inferred from homology"/>
<evidence type="ECO:0000256" key="1">
    <source>
        <dbReference type="ARBA" id="ARBA00004141"/>
    </source>
</evidence>
<dbReference type="Proteomes" id="UP001197093">
    <property type="component" value="Unassembled WGS sequence"/>
</dbReference>
<comment type="similarity">
    <text evidence="5">Belongs to the SAT4 family.</text>
</comment>
<feature type="transmembrane region" description="Helical" evidence="7">
    <location>
        <begin position="26"/>
        <end position="48"/>
    </location>
</feature>
<feature type="transmembrane region" description="Helical" evidence="7">
    <location>
        <begin position="221"/>
        <end position="242"/>
    </location>
</feature>
<accession>A0AAD4EP24</accession>
<dbReference type="CDD" id="cd07730">
    <property type="entry name" value="metallo-hydrolase-like_MBL-fold"/>
    <property type="match status" value="1"/>
</dbReference>
<feature type="domain" description="Rhodopsin" evidence="8">
    <location>
        <begin position="44"/>
        <end position="284"/>
    </location>
</feature>
<dbReference type="PANTHER" id="PTHR33048:SF129">
    <property type="entry name" value="INTEGRAL MEMBRANE PROTEIN-RELATED"/>
    <property type="match status" value="1"/>
</dbReference>
<evidence type="ECO:0000256" key="6">
    <source>
        <dbReference type="SAM" id="MobiDB-lite"/>
    </source>
</evidence>
<evidence type="ECO:0000313" key="10">
    <source>
        <dbReference type="Proteomes" id="UP001197093"/>
    </source>
</evidence>
<name>A0AAD4EP24_9PEZI</name>
<keyword evidence="2 7" id="KW-0812">Transmembrane</keyword>
<sequence length="512" mass="56727">MRSPPKDVVASWPAPNYIDPVTRGPALVIVEIIALCISTICLGLRLFVRIHILRSPDWDDWLMVVAAASVTGTGVTVCVVLASTHYGWDRHVWDLTMAKMVAGRQVSFAAQALFVTATGLAKISIFVSYLRIAPPASWFRRLTFIGIGLTAIITGSILIALFAECKPMSSYWNLARTQQDCFSENPMLMAHATTGAFLDFFIWVLPLPTLYRAKLPVSQRFALIALFSFGLVVVFAGCIRIYWIHYVVEETYDVTWYGFQLWLWTAVEVQLGIVCGCVPWLKSLKRFWKPQTVTEASARQSGPRSDGKGTISSKRVRALRMDTLRTMMTARGEHTDLERGSKDVYEILEEGRVDANSIEAIIWSHHHFEHVGNPSTFPPTTALIVGPGFKTMLPGYPANPDSTILESDLANRQLIELDFDMGSCGNDTYKTPTIGQFRALDYFGDGSFYLFDSPGHTIGHISALARVTANPASFVLLTGDAIHHPGEIRPSKYNPPPDNIIPEPFAPDPSGL</sequence>
<feature type="transmembrane region" description="Helical" evidence="7">
    <location>
        <begin position="188"/>
        <end position="209"/>
    </location>
</feature>